<name>A0A4R2NX90_9BACL</name>
<feature type="transmembrane region" description="Helical" evidence="6">
    <location>
        <begin position="131"/>
        <end position="149"/>
    </location>
</feature>
<feature type="transmembrane region" description="Helical" evidence="6">
    <location>
        <begin position="194"/>
        <end position="214"/>
    </location>
</feature>
<feature type="transmembrane region" description="Helical" evidence="6">
    <location>
        <begin position="170"/>
        <end position="188"/>
    </location>
</feature>
<dbReference type="GO" id="GO:0005886">
    <property type="term" value="C:plasma membrane"/>
    <property type="evidence" value="ECO:0007669"/>
    <property type="project" value="UniProtKB-SubCell"/>
</dbReference>
<dbReference type="InterPro" id="IPR024923">
    <property type="entry name" value="PG_synth_SpoVB"/>
</dbReference>
<accession>A0A4R2NX90</accession>
<keyword evidence="8" id="KW-1185">Reference proteome</keyword>
<evidence type="ECO:0000256" key="1">
    <source>
        <dbReference type="ARBA" id="ARBA00004651"/>
    </source>
</evidence>
<keyword evidence="5 6" id="KW-0472">Membrane</keyword>
<comment type="subcellular location">
    <subcellularLocation>
        <location evidence="1">Cell membrane</location>
        <topology evidence="1">Multi-pass membrane protein</topology>
    </subcellularLocation>
</comment>
<reference evidence="7 8" key="1">
    <citation type="submission" date="2019-03" db="EMBL/GenBank/DDBJ databases">
        <title>Genomic Encyclopedia of Type Strains, Phase IV (KMG-IV): sequencing the most valuable type-strain genomes for metagenomic binning, comparative biology and taxonomic classification.</title>
        <authorList>
            <person name="Goeker M."/>
        </authorList>
    </citation>
    <scope>NUCLEOTIDE SEQUENCE [LARGE SCALE GENOMIC DNA]</scope>
    <source>
        <strain evidence="7 8">DSM 19377</strain>
    </source>
</reference>
<feature type="transmembrane region" description="Helical" evidence="6">
    <location>
        <begin position="343"/>
        <end position="362"/>
    </location>
</feature>
<evidence type="ECO:0000256" key="3">
    <source>
        <dbReference type="ARBA" id="ARBA00022692"/>
    </source>
</evidence>
<feature type="transmembrane region" description="Helical" evidence="6">
    <location>
        <begin position="12"/>
        <end position="35"/>
    </location>
</feature>
<evidence type="ECO:0000256" key="4">
    <source>
        <dbReference type="ARBA" id="ARBA00022989"/>
    </source>
</evidence>
<dbReference type="PIRSF" id="PIRSF038958">
    <property type="entry name" value="PG_synth_SpoVB"/>
    <property type="match status" value="1"/>
</dbReference>
<feature type="transmembrane region" description="Helical" evidence="6">
    <location>
        <begin position="410"/>
        <end position="431"/>
    </location>
</feature>
<evidence type="ECO:0000313" key="8">
    <source>
        <dbReference type="Proteomes" id="UP000295416"/>
    </source>
</evidence>
<feature type="transmembrane region" description="Helical" evidence="6">
    <location>
        <begin position="499"/>
        <end position="520"/>
    </location>
</feature>
<dbReference type="PANTHER" id="PTHR30250:SF21">
    <property type="entry name" value="LIPID II FLIPPASE MURJ"/>
    <property type="match status" value="1"/>
</dbReference>
<evidence type="ECO:0000313" key="7">
    <source>
        <dbReference type="EMBL" id="TCP26647.1"/>
    </source>
</evidence>
<keyword evidence="2" id="KW-1003">Cell membrane</keyword>
<dbReference type="RefSeq" id="WP_132746647.1">
    <property type="nucleotide sequence ID" value="NZ_SLXK01000019.1"/>
</dbReference>
<protein>
    <submittedName>
        <fullName evidence="7">O-antigen/teichoic acid export membrane protein</fullName>
    </submittedName>
</protein>
<organism evidence="7 8">
    <name type="scientific">Scopulibacillus darangshiensis</name>
    <dbReference type="NCBI Taxonomy" id="442528"/>
    <lineage>
        <taxon>Bacteria</taxon>
        <taxon>Bacillati</taxon>
        <taxon>Bacillota</taxon>
        <taxon>Bacilli</taxon>
        <taxon>Bacillales</taxon>
        <taxon>Sporolactobacillaceae</taxon>
        <taxon>Scopulibacillus</taxon>
    </lineage>
</organism>
<feature type="transmembrane region" description="Helical" evidence="6">
    <location>
        <begin position="41"/>
        <end position="66"/>
    </location>
</feature>
<comment type="caution">
    <text evidence="7">The sequence shown here is derived from an EMBL/GenBank/DDBJ whole genome shotgun (WGS) entry which is preliminary data.</text>
</comment>
<feature type="transmembrane region" description="Helical" evidence="6">
    <location>
        <begin position="247"/>
        <end position="267"/>
    </location>
</feature>
<dbReference type="InterPro" id="IPR050833">
    <property type="entry name" value="Poly_Biosynth_Transport"/>
</dbReference>
<feature type="transmembrane region" description="Helical" evidence="6">
    <location>
        <begin position="302"/>
        <end position="322"/>
    </location>
</feature>
<dbReference type="EMBL" id="SLXK01000019">
    <property type="protein sequence ID" value="TCP26647.1"/>
    <property type="molecule type" value="Genomic_DNA"/>
</dbReference>
<feature type="transmembrane region" description="Helical" evidence="6">
    <location>
        <begin position="437"/>
        <end position="454"/>
    </location>
</feature>
<dbReference type="CDD" id="cd13124">
    <property type="entry name" value="MATE_SpoVB_like"/>
    <property type="match status" value="1"/>
</dbReference>
<dbReference type="AlphaFoldDB" id="A0A4R2NX90"/>
<proteinExistence type="predicted"/>
<dbReference type="OrthoDB" id="9775950at2"/>
<dbReference type="Proteomes" id="UP000295416">
    <property type="component" value="Unassembled WGS sequence"/>
</dbReference>
<dbReference type="Pfam" id="PF01943">
    <property type="entry name" value="Polysacc_synt"/>
    <property type="match status" value="1"/>
</dbReference>
<dbReference type="InterPro" id="IPR002797">
    <property type="entry name" value="Polysacc_synth"/>
</dbReference>
<evidence type="ECO:0000256" key="5">
    <source>
        <dbReference type="ARBA" id="ARBA00023136"/>
    </source>
</evidence>
<evidence type="ECO:0000256" key="6">
    <source>
        <dbReference type="SAM" id="Phobius"/>
    </source>
</evidence>
<feature type="transmembrane region" description="Helical" evidence="6">
    <location>
        <begin position="466"/>
        <end position="487"/>
    </location>
</feature>
<evidence type="ECO:0000256" key="2">
    <source>
        <dbReference type="ARBA" id="ARBA00022475"/>
    </source>
</evidence>
<keyword evidence="3 6" id="KW-0812">Transmembrane</keyword>
<feature type="transmembrane region" description="Helical" evidence="6">
    <location>
        <begin position="87"/>
        <end position="111"/>
    </location>
</feature>
<keyword evidence="4 6" id="KW-1133">Transmembrane helix</keyword>
<gene>
    <name evidence="7" type="ORF">EV207_11980</name>
</gene>
<dbReference type="PANTHER" id="PTHR30250">
    <property type="entry name" value="PST FAMILY PREDICTED COLANIC ACID TRANSPORTER"/>
    <property type="match status" value="1"/>
</dbReference>
<sequence length="543" mass="58911">MAGSQLIRGTLILSVAIFVSKFLGLLFVIPFNALVGPTGVFLYSFAFTPYQIILSISTLGIPLAVSKFVSKYNALGDYQTGRKLFKSGLVVMTITGLLGFLILFIFAPAIASLSLSGGEDMRGNNFSDVVLVIRVVSMALAIVPAMSLIRGYFQGFQSMGPTALSQVVEQIARVAFILIGSFAVIKVFDGTPTTAAALATFGAFVGAVAGFYVLGRYWIKRKRHLDEMVAGSTVHHDISLPKMYRELIAYAIPFVAVGIAIPLYQAVDQSTLIYFLSTFHEEFSKKDIVNITASLFMNDQKLVMIPVSLATALALSVVPSLTASFSEGNKADLHRKITQALQFVLFLTIPAAAGLSILGYMVFGMLYNVDTDLMIGGHILRWYAPTALLFALFSVTASILQGIDRQKVTILSLLVGLLLKLILNPITIILFDMKGPIIATDIGFIVSIAINLIAMKKQTGYRFGFIAKRFLLILIFTAVMLIVVKLVLMISGGSIPKSIWHAIIVSILSVVVGGGVYGFLSLRSGLLKQVLGKRIPFLNRFMK</sequence>
<feature type="transmembrane region" description="Helical" evidence="6">
    <location>
        <begin position="382"/>
        <end position="403"/>
    </location>
</feature>